<keyword evidence="5 9" id="KW-0560">Oxidoreductase</keyword>
<dbReference type="Pfam" id="PF08436">
    <property type="entry name" value="DXP_redisom_C"/>
    <property type="match status" value="1"/>
</dbReference>
<dbReference type="PANTHER" id="PTHR30525">
    <property type="entry name" value="1-DEOXY-D-XYLULOSE 5-PHOSPHATE REDUCTOISOMERASE"/>
    <property type="match status" value="1"/>
</dbReference>
<dbReference type="Pfam" id="PF13288">
    <property type="entry name" value="DXPR_C"/>
    <property type="match status" value="1"/>
</dbReference>
<evidence type="ECO:0000256" key="3">
    <source>
        <dbReference type="ARBA" id="ARBA00022723"/>
    </source>
</evidence>
<feature type="binding site" evidence="9">
    <location>
        <position position="146"/>
    </location>
    <ligand>
        <name>1-deoxy-D-xylulose 5-phosphate</name>
        <dbReference type="ChEBI" id="CHEBI:57792"/>
    </ligand>
</feature>
<feature type="binding site" evidence="9">
    <location>
        <position position="10"/>
    </location>
    <ligand>
        <name>NADPH</name>
        <dbReference type="ChEBI" id="CHEBI:57783"/>
    </ligand>
</feature>
<keyword evidence="13" id="KW-0413">Isomerase</keyword>
<evidence type="ECO:0000256" key="4">
    <source>
        <dbReference type="ARBA" id="ARBA00022857"/>
    </source>
</evidence>
<feature type="binding site" evidence="9">
    <location>
        <position position="171"/>
    </location>
    <ligand>
        <name>1-deoxy-D-xylulose 5-phosphate</name>
        <dbReference type="ChEBI" id="CHEBI:57792"/>
    </ligand>
</feature>
<evidence type="ECO:0000256" key="1">
    <source>
        <dbReference type="ARBA" id="ARBA00005094"/>
    </source>
</evidence>
<evidence type="ECO:0000259" key="10">
    <source>
        <dbReference type="Pfam" id="PF02670"/>
    </source>
</evidence>
<comment type="caution">
    <text evidence="9">Lacks conserved residue(s) required for the propagation of feature annotation.</text>
</comment>
<evidence type="ECO:0000259" key="12">
    <source>
        <dbReference type="Pfam" id="PF13288"/>
    </source>
</evidence>
<feature type="domain" description="DXP reductoisomerase C-terminal" evidence="12">
    <location>
        <begin position="256"/>
        <end position="372"/>
    </location>
</feature>
<evidence type="ECO:0000313" key="13">
    <source>
        <dbReference type="EMBL" id="TMQ64033.1"/>
    </source>
</evidence>
<dbReference type="SUPFAM" id="SSF55347">
    <property type="entry name" value="Glyceraldehyde-3-phosphate dehydrogenase-like, C-terminal domain"/>
    <property type="match status" value="1"/>
</dbReference>
<dbReference type="GO" id="GO:0070402">
    <property type="term" value="F:NADPH binding"/>
    <property type="evidence" value="ECO:0007669"/>
    <property type="project" value="InterPro"/>
</dbReference>
<dbReference type="FunFam" id="3.40.50.720:FF:000045">
    <property type="entry name" value="1-deoxy-D-xylulose 5-phosphate reductoisomerase"/>
    <property type="match status" value="1"/>
</dbReference>
<evidence type="ECO:0000256" key="6">
    <source>
        <dbReference type="ARBA" id="ARBA00023211"/>
    </source>
</evidence>
<feature type="binding site" evidence="9">
    <location>
        <position position="119"/>
    </location>
    <ligand>
        <name>NADPH</name>
        <dbReference type="ChEBI" id="CHEBI:57783"/>
    </ligand>
</feature>
<proteinExistence type="inferred from homology"/>
<accession>A0A538TK90</accession>
<comment type="similarity">
    <text evidence="2 9">Belongs to the DXR family.</text>
</comment>
<keyword evidence="3 9" id="KW-0479">Metal-binding</keyword>
<feature type="binding site" evidence="9">
    <location>
        <position position="147"/>
    </location>
    <ligand>
        <name>1-deoxy-D-xylulose 5-phosphate</name>
        <dbReference type="ChEBI" id="CHEBI:57792"/>
    </ligand>
</feature>
<feature type="binding site" evidence="9">
    <location>
        <position position="120"/>
    </location>
    <ligand>
        <name>1-deoxy-D-xylulose 5-phosphate</name>
        <dbReference type="ChEBI" id="CHEBI:57792"/>
    </ligand>
</feature>
<dbReference type="PANTHER" id="PTHR30525:SF0">
    <property type="entry name" value="1-DEOXY-D-XYLULOSE 5-PHOSPHATE REDUCTOISOMERASE, CHLOROPLASTIC"/>
    <property type="match status" value="1"/>
</dbReference>
<evidence type="ECO:0000313" key="14">
    <source>
        <dbReference type="Proteomes" id="UP000317691"/>
    </source>
</evidence>
<dbReference type="AlphaFoldDB" id="A0A538TK90"/>
<dbReference type="Pfam" id="PF02670">
    <property type="entry name" value="DXP_reductoisom"/>
    <property type="match status" value="1"/>
</dbReference>
<dbReference type="EC" id="1.1.1.267" evidence="9"/>
<dbReference type="EMBL" id="VBOZ01000028">
    <property type="protein sequence ID" value="TMQ64033.1"/>
    <property type="molecule type" value="Genomic_DNA"/>
</dbReference>
<feature type="binding site" evidence="9">
    <location>
        <position position="13"/>
    </location>
    <ligand>
        <name>NADPH</name>
        <dbReference type="ChEBI" id="CHEBI:57783"/>
    </ligand>
</feature>
<feature type="binding site" evidence="9">
    <location>
        <position position="216"/>
    </location>
    <ligand>
        <name>Mn(2+)</name>
        <dbReference type="ChEBI" id="CHEBI:29035"/>
    </ligand>
</feature>
<comment type="catalytic activity">
    <reaction evidence="8">
        <text>2-C-methyl-D-erythritol 4-phosphate + NADP(+) = 1-deoxy-D-xylulose 5-phosphate + NADPH + H(+)</text>
        <dbReference type="Rhea" id="RHEA:13717"/>
        <dbReference type="ChEBI" id="CHEBI:15378"/>
        <dbReference type="ChEBI" id="CHEBI:57783"/>
        <dbReference type="ChEBI" id="CHEBI:57792"/>
        <dbReference type="ChEBI" id="CHEBI:58262"/>
        <dbReference type="ChEBI" id="CHEBI:58349"/>
        <dbReference type="EC" id="1.1.1.267"/>
    </reaction>
    <physiologicalReaction direction="right-to-left" evidence="8">
        <dbReference type="Rhea" id="RHEA:13719"/>
    </physiologicalReaction>
</comment>
<name>A0A538TK90_UNCEI</name>
<dbReference type="PIRSF" id="PIRSF006205">
    <property type="entry name" value="Dxp_reductismrs"/>
    <property type="match status" value="1"/>
</dbReference>
<dbReference type="SUPFAM" id="SSF51735">
    <property type="entry name" value="NAD(P)-binding Rossmann-fold domains"/>
    <property type="match status" value="1"/>
</dbReference>
<dbReference type="Gene3D" id="1.10.1740.10">
    <property type="match status" value="1"/>
</dbReference>
<dbReference type="GO" id="GO:0030145">
    <property type="term" value="F:manganese ion binding"/>
    <property type="evidence" value="ECO:0007669"/>
    <property type="project" value="TreeGrafter"/>
</dbReference>
<feature type="binding site" evidence="9">
    <location>
        <position position="200"/>
    </location>
    <ligand>
        <name>NADPH</name>
        <dbReference type="ChEBI" id="CHEBI:57783"/>
    </ligand>
</feature>
<dbReference type="InterPro" id="IPR026877">
    <property type="entry name" value="DXPR_C"/>
</dbReference>
<dbReference type="HAMAP" id="MF_00183">
    <property type="entry name" value="DXP_reductoisom"/>
    <property type="match status" value="1"/>
</dbReference>
<feature type="binding site" evidence="9">
    <location>
        <position position="38"/>
    </location>
    <ligand>
        <name>NADPH</name>
        <dbReference type="ChEBI" id="CHEBI:57783"/>
    </ligand>
</feature>
<keyword evidence="4 9" id="KW-0521">NADP</keyword>
<evidence type="ECO:0000256" key="8">
    <source>
        <dbReference type="ARBA" id="ARBA00048543"/>
    </source>
</evidence>
<keyword evidence="9" id="KW-0460">Magnesium</keyword>
<evidence type="ECO:0000256" key="7">
    <source>
        <dbReference type="ARBA" id="ARBA00023229"/>
    </source>
</evidence>
<feature type="binding site" evidence="9">
    <location>
        <position position="147"/>
    </location>
    <ligand>
        <name>Mn(2+)</name>
        <dbReference type="ChEBI" id="CHEBI:29035"/>
    </ligand>
</feature>
<dbReference type="Gene3D" id="3.40.50.720">
    <property type="entry name" value="NAD(P)-binding Rossmann-like Domain"/>
    <property type="match status" value="1"/>
</dbReference>
<evidence type="ECO:0000256" key="9">
    <source>
        <dbReference type="HAMAP-Rule" id="MF_00183"/>
    </source>
</evidence>
<reference evidence="13 14" key="1">
    <citation type="journal article" date="2019" name="Nat. Microbiol.">
        <title>Mediterranean grassland soil C-N compound turnover is dependent on rainfall and depth, and is mediated by genomically divergent microorganisms.</title>
        <authorList>
            <person name="Diamond S."/>
            <person name="Andeer P.F."/>
            <person name="Li Z."/>
            <person name="Crits-Christoph A."/>
            <person name="Burstein D."/>
            <person name="Anantharaman K."/>
            <person name="Lane K.R."/>
            <person name="Thomas B.C."/>
            <person name="Pan C."/>
            <person name="Northen T.R."/>
            <person name="Banfield J.F."/>
        </authorList>
    </citation>
    <scope>NUCLEOTIDE SEQUENCE [LARGE SCALE GENOMIC DNA]</scope>
    <source>
        <strain evidence="13">WS_9</strain>
    </source>
</reference>
<evidence type="ECO:0000256" key="2">
    <source>
        <dbReference type="ARBA" id="ARBA00006825"/>
    </source>
</evidence>
<comment type="caution">
    <text evidence="13">The sequence shown here is derived from an EMBL/GenBank/DDBJ whole genome shotgun (WGS) entry which is preliminary data.</text>
</comment>
<feature type="domain" description="1-deoxy-D-xylulose 5-phosphate reductoisomerase N-terminal" evidence="10">
    <location>
        <begin position="5"/>
        <end position="127"/>
    </location>
</feature>
<sequence>MIRAALLGATGSIGASALELAREFRGRIRFVSMAARSNDAALVPAAEEFGVTRIALADPEAAARARRSFRGEVLEGEEGLARLASDADADVIVNALVGSAGLGPTVAALQAGKRVALANKESVVLAGELLVAIAKEHGGTILPVDSEHGGLHQCLGGAAADDVRRLILTASGGPFLRRDVTTLRGATPQEVLRHPTWSMGERITVDCATLMNKGFEIVEARWLFGIPPERIEVLVHPQSIVHAMVEFVDGSMVAQLSRPDMRLPLLYAMSYPERWSSSLPRLDVTALQGLEFEAPDPARSPGLGLARKALALGGTAPAALNAADEEAVRLFLAGAIGFEDLTRLVDEVLDEHRPAAVTDLEAVRSADRMARSRLTDLAASRSRR</sequence>
<comment type="cofactor">
    <cofactor evidence="9">
        <name>Mg(2+)</name>
        <dbReference type="ChEBI" id="CHEBI:18420"/>
    </cofactor>
    <cofactor evidence="9">
        <name>Mn(2+)</name>
        <dbReference type="ChEBI" id="CHEBI:29035"/>
    </cofactor>
</comment>
<feature type="domain" description="1-deoxy-D-xylulose 5-phosphate reductoisomerase C-terminal" evidence="11">
    <location>
        <begin position="141"/>
        <end position="224"/>
    </location>
</feature>
<comment type="pathway">
    <text evidence="1 9">Isoprenoid biosynthesis; isopentenyl diphosphate biosynthesis via DXP pathway; isopentenyl diphosphate from 1-deoxy-D-xylulose 5-phosphate: step 1/6.</text>
</comment>
<dbReference type="NCBIfam" id="TIGR00243">
    <property type="entry name" value="Dxr"/>
    <property type="match status" value="1"/>
</dbReference>
<gene>
    <name evidence="9" type="primary">dxr</name>
    <name evidence="13" type="ORF">E6K79_08585</name>
</gene>
<feature type="binding site" evidence="9">
    <location>
        <position position="213"/>
    </location>
    <ligand>
        <name>1-deoxy-D-xylulose 5-phosphate</name>
        <dbReference type="ChEBI" id="CHEBI:57792"/>
    </ligand>
</feature>
<dbReference type="InterPro" id="IPR036169">
    <property type="entry name" value="DXPR_C_sf"/>
</dbReference>
<dbReference type="GO" id="GO:0016853">
    <property type="term" value="F:isomerase activity"/>
    <property type="evidence" value="ECO:0007669"/>
    <property type="project" value="UniProtKB-KW"/>
</dbReference>
<evidence type="ECO:0000256" key="5">
    <source>
        <dbReference type="ARBA" id="ARBA00023002"/>
    </source>
</evidence>
<dbReference type="InterPro" id="IPR003821">
    <property type="entry name" value="DXP_reductoisomerase"/>
</dbReference>
<feature type="binding site" evidence="9">
    <location>
        <position position="216"/>
    </location>
    <ligand>
        <name>1-deoxy-D-xylulose 5-phosphate</name>
        <dbReference type="ChEBI" id="CHEBI:57792"/>
    </ligand>
</feature>
<keyword evidence="6 9" id="KW-0464">Manganese</keyword>
<protein>
    <recommendedName>
        <fullName evidence="9">1-deoxy-D-xylulose 5-phosphate reductoisomerase</fullName>
        <shortName evidence="9">DXP reductoisomerase</shortName>
        <ecNumber evidence="9">1.1.1.267</ecNumber>
    </recommendedName>
    <alternativeName>
        <fullName evidence="9">1-deoxyxylulose-5-phosphate reductoisomerase</fullName>
    </alternativeName>
    <alternativeName>
        <fullName evidence="9">2-C-methyl-D-erythritol 4-phosphate synthase</fullName>
    </alternativeName>
</protein>
<feature type="binding site" evidence="9">
    <location>
        <position position="121"/>
    </location>
    <ligand>
        <name>NADPH</name>
        <dbReference type="ChEBI" id="CHEBI:57783"/>
    </ligand>
</feature>
<organism evidence="13 14">
    <name type="scientific">Eiseniibacteriota bacterium</name>
    <dbReference type="NCBI Taxonomy" id="2212470"/>
    <lineage>
        <taxon>Bacteria</taxon>
        <taxon>Candidatus Eiseniibacteriota</taxon>
    </lineage>
</organism>
<dbReference type="InterPro" id="IPR013512">
    <property type="entry name" value="DXP_reductoisomerase_N"/>
</dbReference>
<dbReference type="Proteomes" id="UP000317691">
    <property type="component" value="Unassembled WGS sequence"/>
</dbReference>
<dbReference type="InterPro" id="IPR036291">
    <property type="entry name" value="NAD(P)-bd_dom_sf"/>
</dbReference>
<dbReference type="GO" id="GO:0030604">
    <property type="term" value="F:1-deoxy-D-xylulose-5-phosphate reductoisomerase activity"/>
    <property type="evidence" value="ECO:0007669"/>
    <property type="project" value="UniProtKB-UniRule"/>
</dbReference>
<feature type="binding site" evidence="9">
    <location>
        <position position="212"/>
    </location>
    <ligand>
        <name>1-deoxy-D-xylulose 5-phosphate</name>
        <dbReference type="ChEBI" id="CHEBI:57792"/>
    </ligand>
</feature>
<feature type="binding site" evidence="9">
    <location>
        <position position="194"/>
    </location>
    <ligand>
        <name>1-deoxy-D-xylulose 5-phosphate</name>
        <dbReference type="ChEBI" id="CHEBI:57792"/>
    </ligand>
</feature>
<comment type="function">
    <text evidence="9">Catalyzes the NADPH-dependent rearrangement and reduction of 1-deoxy-D-xylulose-5-phosphate (DXP) to 2-C-methyl-D-erythritol 4-phosphate (MEP).</text>
</comment>
<dbReference type="UniPathway" id="UPA00056">
    <property type="reaction ID" value="UER00092"/>
</dbReference>
<feature type="binding site" evidence="9">
    <location>
        <position position="11"/>
    </location>
    <ligand>
        <name>NADPH</name>
        <dbReference type="ChEBI" id="CHEBI:57783"/>
    </ligand>
</feature>
<feature type="binding site" evidence="9">
    <location>
        <position position="12"/>
    </location>
    <ligand>
        <name>NADPH</name>
        <dbReference type="ChEBI" id="CHEBI:57783"/>
    </ligand>
</feature>
<keyword evidence="7 9" id="KW-0414">Isoprene biosynthesis</keyword>
<dbReference type="GO" id="GO:0051484">
    <property type="term" value="P:isopentenyl diphosphate biosynthetic process, methylerythritol 4-phosphate pathway involved in terpenoid biosynthetic process"/>
    <property type="evidence" value="ECO:0007669"/>
    <property type="project" value="TreeGrafter"/>
</dbReference>
<dbReference type="SUPFAM" id="SSF69055">
    <property type="entry name" value="1-deoxy-D-xylulose-5-phosphate reductoisomerase, C-terminal domain"/>
    <property type="match status" value="1"/>
</dbReference>
<feature type="binding site" evidence="9">
    <location>
        <position position="145"/>
    </location>
    <ligand>
        <name>Mn(2+)</name>
        <dbReference type="ChEBI" id="CHEBI:29035"/>
    </ligand>
</feature>
<evidence type="ECO:0000259" key="11">
    <source>
        <dbReference type="Pfam" id="PF08436"/>
    </source>
</evidence>
<dbReference type="InterPro" id="IPR013644">
    <property type="entry name" value="DXP_reductoisomerase_C"/>
</dbReference>